<evidence type="ECO:0000256" key="2">
    <source>
        <dbReference type="SAM" id="MobiDB-lite"/>
    </source>
</evidence>
<accession>A0A9W8AQV0</accession>
<keyword evidence="1" id="KW-0175">Coiled coil</keyword>
<dbReference type="Proteomes" id="UP001150925">
    <property type="component" value="Unassembled WGS sequence"/>
</dbReference>
<proteinExistence type="predicted"/>
<feature type="compositionally biased region" description="Polar residues" evidence="2">
    <location>
        <begin position="223"/>
        <end position="248"/>
    </location>
</feature>
<organism evidence="3 4">
    <name type="scientific">Dispira parvispora</name>
    <dbReference type="NCBI Taxonomy" id="1520584"/>
    <lineage>
        <taxon>Eukaryota</taxon>
        <taxon>Fungi</taxon>
        <taxon>Fungi incertae sedis</taxon>
        <taxon>Zoopagomycota</taxon>
        <taxon>Kickxellomycotina</taxon>
        <taxon>Dimargaritomycetes</taxon>
        <taxon>Dimargaritales</taxon>
        <taxon>Dimargaritaceae</taxon>
        <taxon>Dispira</taxon>
    </lineage>
</organism>
<comment type="caution">
    <text evidence="3">The sequence shown here is derived from an EMBL/GenBank/DDBJ whole genome shotgun (WGS) entry which is preliminary data.</text>
</comment>
<dbReference type="OrthoDB" id="10351908at2759"/>
<evidence type="ECO:0000256" key="1">
    <source>
        <dbReference type="SAM" id="Coils"/>
    </source>
</evidence>
<keyword evidence="4" id="KW-1185">Reference proteome</keyword>
<dbReference type="EMBL" id="JANBPY010002290">
    <property type="protein sequence ID" value="KAJ1955647.1"/>
    <property type="molecule type" value="Genomic_DNA"/>
</dbReference>
<gene>
    <name evidence="3" type="ORF">IWQ62_005484</name>
</gene>
<evidence type="ECO:0000313" key="4">
    <source>
        <dbReference type="Proteomes" id="UP001150925"/>
    </source>
</evidence>
<evidence type="ECO:0000313" key="3">
    <source>
        <dbReference type="EMBL" id="KAJ1955647.1"/>
    </source>
</evidence>
<feature type="coiled-coil region" evidence="1">
    <location>
        <begin position="65"/>
        <end position="92"/>
    </location>
</feature>
<reference evidence="3" key="1">
    <citation type="submission" date="2022-07" db="EMBL/GenBank/DDBJ databases">
        <title>Phylogenomic reconstructions and comparative analyses of Kickxellomycotina fungi.</title>
        <authorList>
            <person name="Reynolds N.K."/>
            <person name="Stajich J.E."/>
            <person name="Barry K."/>
            <person name="Grigoriev I.V."/>
            <person name="Crous P."/>
            <person name="Smith M.E."/>
        </authorList>
    </citation>
    <scope>NUCLEOTIDE SEQUENCE</scope>
    <source>
        <strain evidence="3">RSA 1196</strain>
    </source>
</reference>
<dbReference type="AlphaFoldDB" id="A0A9W8AQV0"/>
<feature type="region of interest" description="Disordered" evidence="2">
    <location>
        <begin position="158"/>
        <end position="195"/>
    </location>
</feature>
<sequence>MCAEHSDTLMHRWDTIRTHSLGQFHLVQDIEQRLTLVQRRCREQVSTFRQIKDELSQLDTVIRDTDRLTDEIEDLATQVTHLERVFEQLETKTRTARQSRLRQESLALQRQWEAELSRIYEAKRQQHRKQLVQTRQEMAQRQRSTWDQAFQRDMAAYRQHSNHRPTGARPVHEIAKPQVTRTTTSNTSEHRLSPAHEPLVLAELEDFLASDDDAGDDTFAPTIPSSDTPPGRPSINQDTPSKKASQGALSMARNSRDRATEAAIPRSPSTDTLPGIEILAEEDWPES</sequence>
<name>A0A9W8AQV0_9FUNG</name>
<protein>
    <submittedName>
        <fullName evidence="3">Uncharacterized protein</fullName>
    </submittedName>
</protein>
<feature type="region of interest" description="Disordered" evidence="2">
    <location>
        <begin position="211"/>
        <end position="287"/>
    </location>
</feature>